<accession>A0ABW9GPD2</accession>
<dbReference type="EMBL" id="JBGXBU010000002">
    <property type="protein sequence ID" value="MFM4893010.1"/>
    <property type="molecule type" value="Genomic_DNA"/>
</dbReference>
<name>A0ABW9GPD2_9GAMM</name>
<gene>
    <name evidence="1" type="ORF">ACEUDJ_09065</name>
</gene>
<dbReference type="Proteomes" id="UP001630969">
    <property type="component" value="Unassembled WGS sequence"/>
</dbReference>
<comment type="caution">
    <text evidence="1">The sequence shown here is derived from an EMBL/GenBank/DDBJ whole genome shotgun (WGS) entry which is preliminary data.</text>
</comment>
<sequence length="30" mass="3131">MASTWGPSDDGRVNITDGAKVSAVRALLDQ</sequence>
<proteinExistence type="predicted"/>
<dbReference type="RefSeq" id="WP_408789547.1">
    <property type="nucleotide sequence ID" value="NZ_JBGXBU010000002.1"/>
</dbReference>
<reference evidence="1 2" key="1">
    <citation type="submission" date="2024-09" db="EMBL/GenBank/DDBJ databases">
        <title>Aeromonas strains Genome sequencing and assembly.</title>
        <authorList>
            <person name="Hu X."/>
            <person name="Tang B."/>
        </authorList>
    </citation>
    <scope>NUCLEOTIDE SEQUENCE [LARGE SCALE GENOMIC DNA]</scope>
    <source>
        <strain evidence="1 2">NB23SCDHY001</strain>
    </source>
</reference>
<evidence type="ECO:0000313" key="2">
    <source>
        <dbReference type="Proteomes" id="UP001630969"/>
    </source>
</evidence>
<organism evidence="1 2">
    <name type="scientific">Aeromonas bivalvium</name>
    <dbReference type="NCBI Taxonomy" id="440079"/>
    <lineage>
        <taxon>Bacteria</taxon>
        <taxon>Pseudomonadati</taxon>
        <taxon>Pseudomonadota</taxon>
        <taxon>Gammaproteobacteria</taxon>
        <taxon>Aeromonadales</taxon>
        <taxon>Aeromonadaceae</taxon>
        <taxon>Aeromonas</taxon>
    </lineage>
</organism>
<evidence type="ECO:0000313" key="1">
    <source>
        <dbReference type="EMBL" id="MFM4893010.1"/>
    </source>
</evidence>
<dbReference type="GeneID" id="97220246"/>
<keyword evidence="2" id="KW-1185">Reference proteome</keyword>
<protein>
    <submittedName>
        <fullName evidence="1">Copper homeostasis protein CutC</fullName>
    </submittedName>
</protein>